<keyword evidence="4 9" id="KW-0997">Cell inner membrane</keyword>
<evidence type="ECO:0000256" key="2">
    <source>
        <dbReference type="ARBA" id="ARBA00022448"/>
    </source>
</evidence>
<dbReference type="RefSeq" id="WP_108895218.1">
    <property type="nucleotide sequence ID" value="NZ_ONZF01000009.1"/>
</dbReference>
<feature type="transmembrane region" description="Helical" evidence="9">
    <location>
        <begin position="93"/>
        <end position="114"/>
    </location>
</feature>
<evidence type="ECO:0000313" key="11">
    <source>
        <dbReference type="EMBL" id="SPJ25410.1"/>
    </source>
</evidence>
<dbReference type="GO" id="GO:0022857">
    <property type="term" value="F:transmembrane transporter activity"/>
    <property type="evidence" value="ECO:0007669"/>
    <property type="project" value="UniProtKB-UniRule"/>
</dbReference>
<dbReference type="AlphaFoldDB" id="A0A2R8BZ28"/>
<feature type="domain" description="Tripartite ATP-independent periplasmic transporters DctQ component" evidence="10">
    <location>
        <begin position="31"/>
        <end position="158"/>
    </location>
</feature>
<proteinExistence type="inferred from homology"/>
<evidence type="ECO:0000256" key="9">
    <source>
        <dbReference type="RuleBase" id="RU369079"/>
    </source>
</evidence>
<comment type="subcellular location">
    <subcellularLocation>
        <location evidence="1 9">Cell inner membrane</location>
        <topology evidence="1 9">Multi-pass membrane protein</topology>
    </subcellularLocation>
</comment>
<keyword evidence="7 9" id="KW-0472">Membrane</keyword>
<dbReference type="Proteomes" id="UP000244912">
    <property type="component" value="Unassembled WGS sequence"/>
</dbReference>
<sequence>MTPALSRLASAHDAVTRAGFGLAQICLLVIVGAYSFETVSRYFFAAPTSWSNEVVAYALCIGTFLALPEVTRQGGHISISILTDVLRGGVRRTVTRVIAGVAGIVCLYVGWVLLDGNISQVARSEMLTRITPIPKIWISAWITYGFLGASLHFLRQAAGETGAAP</sequence>
<evidence type="ECO:0000313" key="12">
    <source>
        <dbReference type="Proteomes" id="UP000244912"/>
    </source>
</evidence>
<dbReference type="GO" id="GO:0015740">
    <property type="term" value="P:C4-dicarboxylate transport"/>
    <property type="evidence" value="ECO:0007669"/>
    <property type="project" value="TreeGrafter"/>
</dbReference>
<dbReference type="InterPro" id="IPR055348">
    <property type="entry name" value="DctQ"/>
</dbReference>
<evidence type="ECO:0000256" key="5">
    <source>
        <dbReference type="ARBA" id="ARBA00022692"/>
    </source>
</evidence>
<keyword evidence="3" id="KW-1003">Cell membrane</keyword>
<gene>
    <name evidence="11" type="ORF">PAA8504_03261</name>
</gene>
<keyword evidence="12" id="KW-1185">Reference proteome</keyword>
<evidence type="ECO:0000256" key="8">
    <source>
        <dbReference type="ARBA" id="ARBA00038436"/>
    </source>
</evidence>
<evidence type="ECO:0000259" key="10">
    <source>
        <dbReference type="Pfam" id="PF04290"/>
    </source>
</evidence>
<evidence type="ECO:0000256" key="6">
    <source>
        <dbReference type="ARBA" id="ARBA00022989"/>
    </source>
</evidence>
<comment type="function">
    <text evidence="9">Part of the tripartite ATP-independent periplasmic (TRAP) transport system.</text>
</comment>
<comment type="similarity">
    <text evidence="8 9">Belongs to the TRAP transporter small permease family.</text>
</comment>
<name>A0A2R8BZ28_9RHOB</name>
<keyword evidence="2 9" id="KW-0813">Transport</keyword>
<comment type="caution">
    <text evidence="9">Lacks conserved residue(s) required for the propagation of feature annotation.</text>
</comment>
<feature type="transmembrane region" description="Helical" evidence="9">
    <location>
        <begin position="134"/>
        <end position="154"/>
    </location>
</feature>
<feature type="transmembrane region" description="Helical" evidence="9">
    <location>
        <begin position="14"/>
        <end position="34"/>
    </location>
</feature>
<evidence type="ECO:0000256" key="1">
    <source>
        <dbReference type="ARBA" id="ARBA00004429"/>
    </source>
</evidence>
<keyword evidence="5 9" id="KW-0812">Transmembrane</keyword>
<dbReference type="PANTHER" id="PTHR35011">
    <property type="entry name" value="2,3-DIKETO-L-GULONATE TRAP TRANSPORTER SMALL PERMEASE PROTEIN YIAM"/>
    <property type="match status" value="1"/>
</dbReference>
<dbReference type="EMBL" id="ONZF01000009">
    <property type="protein sequence ID" value="SPJ25410.1"/>
    <property type="molecule type" value="Genomic_DNA"/>
</dbReference>
<accession>A0A2R8BZ28</accession>
<evidence type="ECO:0000256" key="4">
    <source>
        <dbReference type="ARBA" id="ARBA00022519"/>
    </source>
</evidence>
<dbReference type="InterPro" id="IPR007387">
    <property type="entry name" value="TRAP_DctQ"/>
</dbReference>
<evidence type="ECO:0000256" key="3">
    <source>
        <dbReference type="ARBA" id="ARBA00022475"/>
    </source>
</evidence>
<comment type="subunit">
    <text evidence="9">The complex comprises the extracytoplasmic solute receptor protein and the two transmembrane proteins.</text>
</comment>
<dbReference type="PANTHER" id="PTHR35011:SF2">
    <property type="entry name" value="2,3-DIKETO-L-GULONATE TRAP TRANSPORTER SMALL PERMEASE PROTEIN YIAM"/>
    <property type="match status" value="1"/>
</dbReference>
<dbReference type="GO" id="GO:0005886">
    <property type="term" value="C:plasma membrane"/>
    <property type="evidence" value="ECO:0007669"/>
    <property type="project" value="UniProtKB-SubCell"/>
</dbReference>
<reference evidence="11 12" key="1">
    <citation type="submission" date="2018-03" db="EMBL/GenBank/DDBJ databases">
        <authorList>
            <person name="Keele B.F."/>
        </authorList>
    </citation>
    <scope>NUCLEOTIDE SEQUENCE [LARGE SCALE GENOMIC DNA]</scope>
    <source>
        <strain evidence="11 12">CECT 8504</strain>
    </source>
</reference>
<organism evidence="11 12">
    <name type="scientific">Palleronia abyssalis</name>
    <dbReference type="NCBI Taxonomy" id="1501240"/>
    <lineage>
        <taxon>Bacteria</taxon>
        <taxon>Pseudomonadati</taxon>
        <taxon>Pseudomonadota</taxon>
        <taxon>Alphaproteobacteria</taxon>
        <taxon>Rhodobacterales</taxon>
        <taxon>Roseobacteraceae</taxon>
        <taxon>Palleronia</taxon>
    </lineage>
</organism>
<dbReference type="Pfam" id="PF04290">
    <property type="entry name" value="DctQ"/>
    <property type="match status" value="1"/>
</dbReference>
<evidence type="ECO:0000256" key="7">
    <source>
        <dbReference type="ARBA" id="ARBA00023136"/>
    </source>
</evidence>
<keyword evidence="6 9" id="KW-1133">Transmembrane helix</keyword>
<protein>
    <recommendedName>
        <fullName evidence="9">TRAP transporter small permease protein</fullName>
    </recommendedName>
</protein>
<dbReference type="OrthoDB" id="4250245at2"/>